<evidence type="ECO:0000256" key="3">
    <source>
        <dbReference type="ARBA" id="ARBA00022989"/>
    </source>
</evidence>
<dbReference type="InterPro" id="IPR017452">
    <property type="entry name" value="GPCR_Rhodpsn_7TM"/>
</dbReference>
<evidence type="ECO:0000256" key="6">
    <source>
        <dbReference type="ARBA" id="ARBA00023170"/>
    </source>
</evidence>
<organism evidence="10 11">
    <name type="scientific">Desmophyllum pertusum</name>
    <dbReference type="NCBI Taxonomy" id="174260"/>
    <lineage>
        <taxon>Eukaryota</taxon>
        <taxon>Metazoa</taxon>
        <taxon>Cnidaria</taxon>
        <taxon>Anthozoa</taxon>
        <taxon>Hexacorallia</taxon>
        <taxon>Scleractinia</taxon>
        <taxon>Caryophylliina</taxon>
        <taxon>Caryophylliidae</taxon>
        <taxon>Desmophyllum</taxon>
    </lineage>
</organism>
<reference evidence="10" key="1">
    <citation type="submission" date="2023-01" db="EMBL/GenBank/DDBJ databases">
        <title>Genome assembly of the deep-sea coral Lophelia pertusa.</title>
        <authorList>
            <person name="Herrera S."/>
            <person name="Cordes E."/>
        </authorList>
    </citation>
    <scope>NUCLEOTIDE SEQUENCE</scope>
    <source>
        <strain evidence="10">USNM1676648</strain>
        <tissue evidence="10">Polyp</tissue>
    </source>
</reference>
<dbReference type="PRINTS" id="PR00237">
    <property type="entry name" value="GPCRRHODOPSN"/>
</dbReference>
<dbReference type="Pfam" id="PF00001">
    <property type="entry name" value="7tm_1"/>
    <property type="match status" value="1"/>
</dbReference>
<dbReference type="GO" id="GO:0004930">
    <property type="term" value="F:G protein-coupled receptor activity"/>
    <property type="evidence" value="ECO:0007669"/>
    <property type="project" value="UniProtKB-KW"/>
</dbReference>
<keyword evidence="5 8" id="KW-0472">Membrane</keyword>
<keyword evidence="11" id="KW-1185">Reference proteome</keyword>
<keyword evidence="7" id="KW-0807">Transducer</keyword>
<proteinExistence type="predicted"/>
<dbReference type="Gene3D" id="1.20.1070.10">
    <property type="entry name" value="Rhodopsin 7-helix transmembrane proteins"/>
    <property type="match status" value="1"/>
</dbReference>
<evidence type="ECO:0000256" key="7">
    <source>
        <dbReference type="ARBA" id="ARBA00023224"/>
    </source>
</evidence>
<dbReference type="GO" id="GO:0016020">
    <property type="term" value="C:membrane"/>
    <property type="evidence" value="ECO:0007669"/>
    <property type="project" value="UniProtKB-SubCell"/>
</dbReference>
<dbReference type="SUPFAM" id="SSF81321">
    <property type="entry name" value="Family A G protein-coupled receptor-like"/>
    <property type="match status" value="1"/>
</dbReference>
<evidence type="ECO:0000256" key="5">
    <source>
        <dbReference type="ARBA" id="ARBA00023136"/>
    </source>
</evidence>
<dbReference type="PANTHER" id="PTHR24240">
    <property type="entry name" value="OPSIN"/>
    <property type="match status" value="1"/>
</dbReference>
<evidence type="ECO:0000256" key="8">
    <source>
        <dbReference type="SAM" id="Phobius"/>
    </source>
</evidence>
<gene>
    <name evidence="10" type="ORF">OS493_032660</name>
</gene>
<sequence length="159" mass="18485">MVVSIALSDNTTLSSSLHYKKQTGHGTISAQDIKTSRLLFATVLVFFVCWTPFPVMLILEFAFKSSISSSKQSIYPLFSSTSSWINPVIYGVMNRAMRKEFRDILFCRKQYRTVPIPRLYFNQFKLFLSFFNSFFIAIFCNQKKKICSRQRWAALKTLN</sequence>
<dbReference type="OrthoDB" id="10044919at2759"/>
<dbReference type="Proteomes" id="UP001163046">
    <property type="component" value="Unassembled WGS sequence"/>
</dbReference>
<dbReference type="InterPro" id="IPR050125">
    <property type="entry name" value="GPCR_opsins"/>
</dbReference>
<dbReference type="InterPro" id="IPR000276">
    <property type="entry name" value="GPCR_Rhodpsn"/>
</dbReference>
<feature type="transmembrane region" description="Helical" evidence="8">
    <location>
        <begin position="38"/>
        <end position="62"/>
    </location>
</feature>
<evidence type="ECO:0000256" key="4">
    <source>
        <dbReference type="ARBA" id="ARBA00023040"/>
    </source>
</evidence>
<dbReference type="EMBL" id="MU827818">
    <property type="protein sequence ID" value="KAJ7323089.1"/>
    <property type="molecule type" value="Genomic_DNA"/>
</dbReference>
<comment type="subcellular location">
    <subcellularLocation>
        <location evidence="1">Membrane</location>
        <topology evidence="1">Multi-pass membrane protein</topology>
    </subcellularLocation>
</comment>
<keyword evidence="4" id="KW-0297">G-protein coupled receptor</keyword>
<evidence type="ECO:0000259" key="9">
    <source>
        <dbReference type="PROSITE" id="PS50262"/>
    </source>
</evidence>
<evidence type="ECO:0000256" key="2">
    <source>
        <dbReference type="ARBA" id="ARBA00022692"/>
    </source>
</evidence>
<feature type="transmembrane region" description="Helical" evidence="8">
    <location>
        <begin position="124"/>
        <end position="141"/>
    </location>
</feature>
<evidence type="ECO:0000256" key="1">
    <source>
        <dbReference type="ARBA" id="ARBA00004141"/>
    </source>
</evidence>
<name>A0A9W9Y8H9_9CNID</name>
<protein>
    <recommendedName>
        <fullName evidence="9">G-protein coupled receptors family 1 profile domain-containing protein</fullName>
    </recommendedName>
</protein>
<dbReference type="PROSITE" id="PS50262">
    <property type="entry name" value="G_PROTEIN_RECEP_F1_2"/>
    <property type="match status" value="1"/>
</dbReference>
<evidence type="ECO:0000313" key="11">
    <source>
        <dbReference type="Proteomes" id="UP001163046"/>
    </source>
</evidence>
<feature type="domain" description="G-protein coupled receptors family 1 profile" evidence="9">
    <location>
        <begin position="1"/>
        <end position="90"/>
    </location>
</feature>
<comment type="caution">
    <text evidence="10">The sequence shown here is derived from an EMBL/GenBank/DDBJ whole genome shotgun (WGS) entry which is preliminary data.</text>
</comment>
<keyword evidence="2 8" id="KW-0812">Transmembrane</keyword>
<evidence type="ECO:0000313" key="10">
    <source>
        <dbReference type="EMBL" id="KAJ7323089.1"/>
    </source>
</evidence>
<accession>A0A9W9Y8H9</accession>
<dbReference type="AlphaFoldDB" id="A0A9W9Y8H9"/>
<keyword evidence="3 8" id="KW-1133">Transmembrane helix</keyword>
<dbReference type="CDD" id="cd00637">
    <property type="entry name" value="7tm_classA_rhodopsin-like"/>
    <property type="match status" value="1"/>
</dbReference>
<keyword evidence="6" id="KW-0675">Receptor</keyword>